<accession>A0AAD4N6K9</accession>
<dbReference type="PROSITE" id="PS50979">
    <property type="entry name" value="BC"/>
    <property type="match status" value="1"/>
</dbReference>
<evidence type="ECO:0000256" key="9">
    <source>
        <dbReference type="ARBA" id="ARBA00023160"/>
    </source>
</evidence>
<keyword evidence="9" id="KW-0275">Fatty acid biosynthesis</keyword>
<dbReference type="CDD" id="cd06850">
    <property type="entry name" value="biotinyl_domain"/>
    <property type="match status" value="1"/>
</dbReference>
<feature type="compositionally biased region" description="Low complexity" evidence="15">
    <location>
        <begin position="1159"/>
        <end position="1168"/>
    </location>
</feature>
<feature type="domain" description="Lipoyl-binding" evidence="16">
    <location>
        <begin position="693"/>
        <end position="768"/>
    </location>
</feature>
<keyword evidence="21" id="KW-0808">Transferase</keyword>
<evidence type="ECO:0000259" key="20">
    <source>
        <dbReference type="PROSITE" id="PS50989"/>
    </source>
</evidence>
<evidence type="ECO:0000259" key="19">
    <source>
        <dbReference type="PROSITE" id="PS50980"/>
    </source>
</evidence>
<keyword evidence="7 14" id="KW-0067">ATP-binding</keyword>
<dbReference type="SUPFAM" id="SSF51230">
    <property type="entry name" value="Single hybrid motif"/>
    <property type="match status" value="1"/>
</dbReference>
<dbReference type="GO" id="GO:0046872">
    <property type="term" value="F:metal ion binding"/>
    <property type="evidence" value="ECO:0007669"/>
    <property type="project" value="InterPro"/>
</dbReference>
<evidence type="ECO:0000256" key="11">
    <source>
        <dbReference type="ARBA" id="ARBA00023268"/>
    </source>
</evidence>
<evidence type="ECO:0000313" key="22">
    <source>
        <dbReference type="Proteomes" id="UP001201812"/>
    </source>
</evidence>
<dbReference type="InterPro" id="IPR034733">
    <property type="entry name" value="AcCoA_carboxyl_beta"/>
</dbReference>
<keyword evidence="10" id="KW-0092">Biotin</keyword>
<feature type="region of interest" description="Disordered" evidence="15">
    <location>
        <begin position="1"/>
        <end position="38"/>
    </location>
</feature>
<feature type="domain" description="Biotin carboxylation" evidence="18">
    <location>
        <begin position="63"/>
        <end position="565"/>
    </location>
</feature>
<keyword evidence="22" id="KW-1185">Reference proteome</keyword>
<dbReference type="InterPro" id="IPR011764">
    <property type="entry name" value="Biotin_carboxylation_dom"/>
</dbReference>
<dbReference type="PROSITE" id="PS50975">
    <property type="entry name" value="ATP_GRASP"/>
    <property type="match status" value="1"/>
</dbReference>
<dbReference type="Gene3D" id="2.40.50.100">
    <property type="match status" value="1"/>
</dbReference>
<dbReference type="PANTHER" id="PTHR45728">
    <property type="entry name" value="ACETYL-COA CARBOXYLASE, ISOFORM A"/>
    <property type="match status" value="1"/>
</dbReference>
<dbReference type="Pfam" id="PF01039">
    <property type="entry name" value="Carboxyl_trans"/>
    <property type="match status" value="1"/>
</dbReference>
<dbReference type="Pfam" id="PF21385">
    <property type="entry name" value="ACCA_BT"/>
    <property type="match status" value="1"/>
</dbReference>
<dbReference type="FunFam" id="2.40.50.100:FF:000005">
    <property type="entry name" value="Acetyl-CoA carboxylase 1"/>
    <property type="match status" value="1"/>
</dbReference>
<sequence length="2287" mass="255839">MPGASTATSSSSVASSPSAVSMQTYRVSKSDGRSDQVNQQNQTFPNIKAFVDFFAEDPSKARCIKKILVATNGIAAVKCILSMRKLLMQLFKDDRIIKFICLTTEQEIQSKAEYLKMADYIVFSPAGANTSNYANVDEIVQHAVRQNVDAVWAGWGHASENPKLPEELNRNNIVFIGPPSRAMFALGDKIASTIIAQTVDIPTIEWSGSGLKAPEPTSSDVAEEMNIPEATYLEACVSTVEEGLTSLSKKKIPYPIMIKASEGGGGKGIRKCNNDEEFRLNFRRVVAEVPGSPIFLMRCMMNARHIEVQLIGDQYGNVIPIFTRDCSIQRRHQKIIEEAPAGIVPEHILRAMQQDAVNLAKKVGYVSAGTVEYMYVPAEQKYYFLELNPRLQVEHPCTEMVANINIPAIQLQIAMGIPLHRIVDIRLFFGMDRYGTTCLPEDQIRTDTNICVIAARITSEDPAEGFRPSSGSVEVLNFQSNQNVWGYFSVASTGKVHEFADSQFGHLFAKGTTRYEAISALLCALKELELRATFTSQVNYLVGLLHEEQFENNDFHTGWLDARIASKVQKMAELPLHVTIAIGATCIGHARIAEVFSKFQTSLERGQILPKSELTETWEVEMVHNNVKYSVLVNRFGAINFLVYLNGCEITTEVRELGNGTLLVTYSDQSYTCHLEEETERFKVCIGKTLTMFEKENDPSMLRSGNAGRLLQYLKKDGEHVSVGEVYAEIESMKMVITLDVKKAGGKLVHVAQPGQVLFPGTLIARLDDQDDCTAARPTTFTGRMSEWDRVQEMADTSNARLNVKFENIFQACVNIMSGYSMPEPIFRRRSKKLVDELFEILENKKLPFALFKVMLNVVETRISRMDTYEKIKKLIKVEDNFPAIALTEEMESYLSTLDPSELGIEKQYFEALLKICERFEGGLEGHMKIVFTELLENFLDTERYFQDIGDPAKVVRMVYSHTRVPAKNIFLKEIISRVADSKPSLMTSLQPTLKKISNLFNVEIEPLALYVREVLNKMHQTSYGQVCSNMTRKSSERSINDLVELASRDGGDSILRNFVSTNGEEDLVLHEFFFTSNAETNKYAIKLFIQKNFHVDESDIEVLPTHNNKSLIFKFEIRPSTPLYATHKRQRSGNTSPSSGIGSVSFTTSPSTPPPLLSPCESNNSLLSSPGSPENVVYFLSVLSELDLLKQDEMVKVLKKNSRKDANNTFLFVAYPKGENGFSNVIHLPESELKALGRSLREEVGTKLHQSGICVQGVDLMLSRPSHPPLYTQYDFSAKEKLELYRLPDGVEDVSVSASSPYLMFKHNDHDVHRIFVRSMLRDVASVLVADKYSTLSQMDLLKNKLMDVLDGACGEIRVCSAADKTSKAPYDCHHILIRLDYDPRLNTSNWWKAGEEAIRTCQKLLVKHRVSEVEIVYQESNGQPVGRQNSGIGSSAATIKLVYLNETGAIPEFSAYKVVDDRLQSISNGHARLAGESCYAQHHSIDQVLVQKKRFQASKLGTTYVYDFPLMFGQAALNLWQRFMESDPVSYKKLVSTLSRERQLALEEADGSHFVQSYEMILPSDNEEIMVCRDEAELNRRSRKGENDRGMIAWEMELYTPDAPTGRKIIVISNDITFQMGSFSMREHKLYQKASAYSRKHKMPRVYLAANSGARIGFAQDVKKKLNVVWNDSQKPEDGFQSLCVDCDNADDPVLKQIEHSKTKDGRYKIDAVIGKENDIGVENLVGSGLIAGETSAAFKEVPTYCLVTGRAVGIGAYAARLAQRICQVDTSHIILTGAPAINAVLGKEVYTSNSQLGGPQVMYKNGVSHSVVSCDLDGVCAIVKWISYLPPPKNPFSNFGMLKDDQARLVETTPTKQPYDPRTILDPVEGGGLFDHGTFDEIMSGWAKVIIAGRARLRGLPVGVVAVETRTVECELPADPATQDSQARVVFQAGQVWTPDSAYKTAEAINNFNREGLPLIVLANIRGFSGGQKDMFEMVLKFGACIVDALQSYVQPVIVYIPPFGELRGGAWAVLDTKINPTCITMLADPDSRGGVLEPNGIVEIKFRERDLHVFMSRADEKIRKLEAVVNNKEVEKAKRDQVAQEIAQRKEFLTPLFRTVATKFADLHDTTARMLAKEAIADEVSWQNARNYFYELFCVELSKMSMARGYLDAMGYNSAKISIEDLSVGYNWVNEHLAEMKVSTRKNVNPDTMEYSKRRKFVYNADEVIAYSNSSKFCSVVRQLDVQRSKDALISKLDDNSTRKAVVDDILSNSTPDARNNILLDQLKSLSATERQKLLNLLK</sequence>
<dbReference type="SMART" id="SM00878">
    <property type="entry name" value="Biotin_carb_C"/>
    <property type="match status" value="1"/>
</dbReference>
<comment type="catalytic activity">
    <reaction evidence="13">
        <text>N(6)-biotinyl-L-lysyl-[protein] + hydrogencarbonate + ATP = N(6)-carboxybiotinyl-L-lysyl-[protein] + ADP + phosphate + H(+)</text>
        <dbReference type="Rhea" id="RHEA:13501"/>
        <dbReference type="Rhea" id="RHEA-COMP:10505"/>
        <dbReference type="Rhea" id="RHEA-COMP:10506"/>
        <dbReference type="ChEBI" id="CHEBI:15378"/>
        <dbReference type="ChEBI" id="CHEBI:17544"/>
        <dbReference type="ChEBI" id="CHEBI:30616"/>
        <dbReference type="ChEBI" id="CHEBI:43474"/>
        <dbReference type="ChEBI" id="CHEBI:83144"/>
        <dbReference type="ChEBI" id="CHEBI:83145"/>
        <dbReference type="ChEBI" id="CHEBI:456216"/>
        <dbReference type="EC" id="6.3.4.14"/>
    </reaction>
</comment>
<dbReference type="GO" id="GO:0006633">
    <property type="term" value="P:fatty acid biosynthetic process"/>
    <property type="evidence" value="ECO:0007669"/>
    <property type="project" value="UniProtKB-KW"/>
</dbReference>
<dbReference type="InterPro" id="IPR005479">
    <property type="entry name" value="CPAse_ATP-bd"/>
</dbReference>
<feature type="compositionally biased region" description="Low complexity" evidence="15">
    <location>
        <begin position="1"/>
        <end position="21"/>
    </location>
</feature>
<dbReference type="InterPro" id="IPR013815">
    <property type="entry name" value="ATP_grasp_subdomain_1"/>
</dbReference>
<dbReference type="InterPro" id="IPR011763">
    <property type="entry name" value="COA_CT_C"/>
</dbReference>
<dbReference type="SUPFAM" id="SSF56059">
    <property type="entry name" value="Glutathione synthetase ATP-binding domain-like"/>
    <property type="match status" value="1"/>
</dbReference>
<dbReference type="PANTHER" id="PTHR45728:SF3">
    <property type="entry name" value="ACETYL-COA CARBOXYLASE"/>
    <property type="match status" value="1"/>
</dbReference>
<dbReference type="InterPro" id="IPR011761">
    <property type="entry name" value="ATP-grasp"/>
</dbReference>
<organism evidence="21 22">
    <name type="scientific">Ditylenchus destructor</name>
    <dbReference type="NCBI Taxonomy" id="166010"/>
    <lineage>
        <taxon>Eukaryota</taxon>
        <taxon>Metazoa</taxon>
        <taxon>Ecdysozoa</taxon>
        <taxon>Nematoda</taxon>
        <taxon>Chromadorea</taxon>
        <taxon>Rhabditida</taxon>
        <taxon>Tylenchina</taxon>
        <taxon>Tylenchomorpha</taxon>
        <taxon>Sphaerularioidea</taxon>
        <taxon>Anguinidae</taxon>
        <taxon>Anguininae</taxon>
        <taxon>Ditylenchus</taxon>
    </lineage>
</organism>
<dbReference type="Gene3D" id="2.40.460.10">
    <property type="entry name" value="Biotin dependent carboxylase carboxyltransferase"/>
    <property type="match status" value="1"/>
</dbReference>
<dbReference type="SUPFAM" id="SSF52096">
    <property type="entry name" value="ClpP/crotonase"/>
    <property type="match status" value="2"/>
</dbReference>
<dbReference type="InterPro" id="IPR049074">
    <property type="entry name" value="ACCA_BT"/>
</dbReference>
<comment type="pathway">
    <text evidence="2">Lipid metabolism; malonyl-CoA biosynthesis; malonyl-CoA from acetyl-CoA: step 1/1.</text>
</comment>
<evidence type="ECO:0000256" key="3">
    <source>
        <dbReference type="ARBA" id="ARBA00022516"/>
    </source>
</evidence>
<evidence type="ECO:0000256" key="4">
    <source>
        <dbReference type="ARBA" id="ARBA00022598"/>
    </source>
</evidence>
<evidence type="ECO:0000256" key="5">
    <source>
        <dbReference type="ARBA" id="ARBA00022741"/>
    </source>
</evidence>
<dbReference type="InterPro" id="IPR005482">
    <property type="entry name" value="Biotin_COase_C"/>
</dbReference>
<dbReference type="SUPFAM" id="SSF52440">
    <property type="entry name" value="PreATP-grasp domain"/>
    <property type="match status" value="1"/>
</dbReference>
<dbReference type="Pfam" id="PF00289">
    <property type="entry name" value="Biotin_carb_N"/>
    <property type="match status" value="1"/>
</dbReference>
<dbReference type="InterPro" id="IPR013537">
    <property type="entry name" value="AcCoA_COase_cen"/>
</dbReference>
<dbReference type="GO" id="GO:0005739">
    <property type="term" value="C:mitochondrion"/>
    <property type="evidence" value="ECO:0007669"/>
    <property type="project" value="TreeGrafter"/>
</dbReference>
<dbReference type="Gene3D" id="3.90.226.10">
    <property type="entry name" value="2-enoyl-CoA Hydratase, Chain A, domain 1"/>
    <property type="match status" value="2"/>
</dbReference>
<evidence type="ECO:0000259" key="18">
    <source>
        <dbReference type="PROSITE" id="PS50979"/>
    </source>
</evidence>
<dbReference type="Proteomes" id="UP001201812">
    <property type="component" value="Unassembled WGS sequence"/>
</dbReference>
<comment type="caution">
    <text evidence="21">The sequence shown here is derived from an EMBL/GenBank/DDBJ whole genome shotgun (WGS) entry which is preliminary data.</text>
</comment>
<dbReference type="InterPro" id="IPR005481">
    <property type="entry name" value="BC-like_N"/>
</dbReference>
<protein>
    <submittedName>
        <fullName evidence="21">Carboxyl transferase domain-containing protein</fullName>
    </submittedName>
</protein>
<evidence type="ECO:0000259" key="17">
    <source>
        <dbReference type="PROSITE" id="PS50975"/>
    </source>
</evidence>
<name>A0AAD4N6K9_9BILA</name>
<evidence type="ECO:0000256" key="2">
    <source>
        <dbReference type="ARBA" id="ARBA00004956"/>
    </source>
</evidence>
<dbReference type="Pfam" id="PF08326">
    <property type="entry name" value="ACC_central"/>
    <property type="match status" value="1"/>
</dbReference>
<dbReference type="InterPro" id="IPR049076">
    <property type="entry name" value="ACCA"/>
</dbReference>
<dbReference type="GO" id="GO:0005524">
    <property type="term" value="F:ATP binding"/>
    <property type="evidence" value="ECO:0007669"/>
    <property type="project" value="UniProtKB-UniRule"/>
</dbReference>
<dbReference type="Gene3D" id="3.30.1490.20">
    <property type="entry name" value="ATP-grasp fold, A domain"/>
    <property type="match status" value="1"/>
</dbReference>
<evidence type="ECO:0000256" key="15">
    <source>
        <dbReference type="SAM" id="MobiDB-lite"/>
    </source>
</evidence>
<dbReference type="GO" id="GO:0016740">
    <property type="term" value="F:transferase activity"/>
    <property type="evidence" value="ECO:0007669"/>
    <property type="project" value="UniProtKB-KW"/>
</dbReference>
<dbReference type="InterPro" id="IPR011762">
    <property type="entry name" value="COA_CT_N"/>
</dbReference>
<evidence type="ECO:0000313" key="21">
    <source>
        <dbReference type="EMBL" id="KAI1717267.1"/>
    </source>
</evidence>
<feature type="region of interest" description="Disordered" evidence="15">
    <location>
        <begin position="1126"/>
        <end position="1168"/>
    </location>
</feature>
<keyword evidence="8" id="KW-0443">Lipid metabolism</keyword>
<proteinExistence type="predicted"/>
<reference evidence="21" key="1">
    <citation type="submission" date="2022-01" db="EMBL/GenBank/DDBJ databases">
        <title>Genome Sequence Resource for Two Populations of Ditylenchus destructor, the Migratory Endoparasitic Phytonematode.</title>
        <authorList>
            <person name="Zhang H."/>
            <person name="Lin R."/>
            <person name="Xie B."/>
        </authorList>
    </citation>
    <scope>NUCLEOTIDE SEQUENCE</scope>
    <source>
        <strain evidence="21">BazhouSP</strain>
    </source>
</reference>
<evidence type="ECO:0000259" key="16">
    <source>
        <dbReference type="PROSITE" id="PS50968"/>
    </source>
</evidence>
<dbReference type="PROSITE" id="PS00866">
    <property type="entry name" value="CPSASE_1"/>
    <property type="match status" value="1"/>
</dbReference>
<feature type="domain" description="ATP-grasp" evidence="17">
    <location>
        <begin position="219"/>
        <end position="415"/>
    </location>
</feature>
<keyword evidence="5 14" id="KW-0547">Nucleotide-binding</keyword>
<dbReference type="PROSITE" id="PS50968">
    <property type="entry name" value="BIOTINYL_LIPOYL"/>
    <property type="match status" value="1"/>
</dbReference>
<keyword evidence="6" id="KW-0276">Fatty acid metabolism</keyword>
<evidence type="ECO:0000256" key="6">
    <source>
        <dbReference type="ARBA" id="ARBA00022832"/>
    </source>
</evidence>
<gene>
    <name evidence="21" type="ORF">DdX_07006</name>
</gene>
<dbReference type="InterPro" id="IPR029045">
    <property type="entry name" value="ClpP/crotonase-like_dom_sf"/>
</dbReference>
<dbReference type="InterPro" id="IPR000089">
    <property type="entry name" value="Biotin_lipoyl"/>
</dbReference>
<feature type="compositionally biased region" description="Polar residues" evidence="15">
    <location>
        <begin position="1133"/>
        <end position="1147"/>
    </location>
</feature>
<evidence type="ECO:0000256" key="12">
    <source>
        <dbReference type="ARBA" id="ARBA00048065"/>
    </source>
</evidence>
<dbReference type="Pfam" id="PF02786">
    <property type="entry name" value="CPSase_L_D2"/>
    <property type="match status" value="1"/>
</dbReference>
<dbReference type="PROSITE" id="PS50989">
    <property type="entry name" value="COA_CT_CTER"/>
    <property type="match status" value="1"/>
</dbReference>
<keyword evidence="3" id="KW-0444">Lipid biosynthesis</keyword>
<comment type="cofactor">
    <cofactor evidence="1">
        <name>biotin</name>
        <dbReference type="ChEBI" id="CHEBI:57586"/>
    </cofactor>
</comment>
<keyword evidence="11" id="KW-0511">Multifunctional enzyme</keyword>
<evidence type="ECO:0000256" key="1">
    <source>
        <dbReference type="ARBA" id="ARBA00001953"/>
    </source>
</evidence>
<comment type="catalytic activity">
    <reaction evidence="12">
        <text>hydrogencarbonate + acetyl-CoA + ATP = malonyl-CoA + ADP + phosphate + H(+)</text>
        <dbReference type="Rhea" id="RHEA:11308"/>
        <dbReference type="ChEBI" id="CHEBI:15378"/>
        <dbReference type="ChEBI" id="CHEBI:17544"/>
        <dbReference type="ChEBI" id="CHEBI:30616"/>
        <dbReference type="ChEBI" id="CHEBI:43474"/>
        <dbReference type="ChEBI" id="CHEBI:57288"/>
        <dbReference type="ChEBI" id="CHEBI:57384"/>
        <dbReference type="ChEBI" id="CHEBI:456216"/>
        <dbReference type="EC" id="6.4.1.2"/>
    </reaction>
</comment>
<feature type="domain" description="CoA carboxyltransferase N-terminal" evidence="19">
    <location>
        <begin position="1485"/>
        <end position="1844"/>
    </location>
</feature>
<evidence type="ECO:0000256" key="8">
    <source>
        <dbReference type="ARBA" id="ARBA00023098"/>
    </source>
</evidence>
<keyword evidence="4" id="KW-0436">Ligase</keyword>
<feature type="domain" description="CoA carboxyltransferase C-terminal" evidence="20">
    <location>
        <begin position="1845"/>
        <end position="2130"/>
    </location>
</feature>
<evidence type="ECO:0000256" key="10">
    <source>
        <dbReference type="ARBA" id="ARBA00023267"/>
    </source>
</evidence>
<dbReference type="Gene3D" id="3.40.50.20">
    <property type="match status" value="1"/>
</dbReference>
<dbReference type="PROSITE" id="PS00867">
    <property type="entry name" value="CPSASE_2"/>
    <property type="match status" value="1"/>
</dbReference>
<dbReference type="SUPFAM" id="SSF51246">
    <property type="entry name" value="Rudiment single hybrid motif"/>
    <property type="match status" value="1"/>
</dbReference>
<dbReference type="Pfam" id="PF02785">
    <property type="entry name" value="Biotin_carb_C"/>
    <property type="match status" value="1"/>
</dbReference>
<dbReference type="InterPro" id="IPR011053">
    <property type="entry name" value="Single_hybrid_motif"/>
</dbReference>
<evidence type="ECO:0000256" key="13">
    <source>
        <dbReference type="ARBA" id="ARBA00048600"/>
    </source>
</evidence>
<dbReference type="GO" id="GO:0003989">
    <property type="term" value="F:acetyl-CoA carboxylase activity"/>
    <property type="evidence" value="ECO:0007669"/>
    <property type="project" value="UniProtKB-EC"/>
</dbReference>
<dbReference type="InterPro" id="IPR011054">
    <property type="entry name" value="Rudment_hybrid_motif"/>
</dbReference>
<dbReference type="PROSITE" id="PS50980">
    <property type="entry name" value="COA_CT_NTER"/>
    <property type="match status" value="1"/>
</dbReference>
<dbReference type="Gene3D" id="3.30.470.20">
    <property type="entry name" value="ATP-grasp fold, B domain"/>
    <property type="match status" value="1"/>
</dbReference>
<dbReference type="FunFam" id="3.30.1490.20:FF:000003">
    <property type="entry name" value="acetyl-CoA carboxylase isoform X1"/>
    <property type="match status" value="1"/>
</dbReference>
<dbReference type="EMBL" id="JAKKPZ010000009">
    <property type="protein sequence ID" value="KAI1717267.1"/>
    <property type="molecule type" value="Genomic_DNA"/>
</dbReference>
<dbReference type="GO" id="GO:0004075">
    <property type="term" value="F:biotin carboxylase activity"/>
    <property type="evidence" value="ECO:0007669"/>
    <property type="project" value="UniProtKB-EC"/>
</dbReference>
<evidence type="ECO:0000256" key="7">
    <source>
        <dbReference type="ARBA" id="ARBA00022840"/>
    </source>
</evidence>
<evidence type="ECO:0000256" key="14">
    <source>
        <dbReference type="PROSITE-ProRule" id="PRU00409"/>
    </source>
</evidence>
<dbReference type="InterPro" id="IPR016185">
    <property type="entry name" value="PreATP-grasp_dom_sf"/>
</dbReference>
<dbReference type="Gene3D" id="3.90.1770.10">
    <property type="entry name" value="PreATP-grasp domain"/>
    <property type="match status" value="1"/>
</dbReference>